<reference evidence="1" key="1">
    <citation type="journal article" date="2022" name="bioRxiv">
        <title>Sequencing and chromosome-scale assembly of the giantPleurodeles waltlgenome.</title>
        <authorList>
            <person name="Brown T."/>
            <person name="Elewa A."/>
            <person name="Iarovenko S."/>
            <person name="Subramanian E."/>
            <person name="Araus A.J."/>
            <person name="Petzold A."/>
            <person name="Susuki M."/>
            <person name="Suzuki K.-i.T."/>
            <person name="Hayashi T."/>
            <person name="Toyoda A."/>
            <person name="Oliveira C."/>
            <person name="Osipova E."/>
            <person name="Leigh N.D."/>
            <person name="Simon A."/>
            <person name="Yun M.H."/>
        </authorList>
    </citation>
    <scope>NUCLEOTIDE SEQUENCE</scope>
    <source>
        <strain evidence="1">20211129_DDA</strain>
        <tissue evidence="1">Liver</tissue>
    </source>
</reference>
<gene>
    <name evidence="1" type="ORF">NDU88_011997</name>
</gene>
<sequence>MSIIEEEAAVETEDVVIFNNEAVNTPSDAAVDDAVVVADFSDGFLKTYFTTGDGAGGSEKALLLRSEETEPSLERLLGAERQSLRTAGPGPLAEKRVCCCIEEWPDLGEEWPLVTRALGPSTGGA</sequence>
<evidence type="ECO:0000313" key="1">
    <source>
        <dbReference type="EMBL" id="KAJ1145712.1"/>
    </source>
</evidence>
<dbReference type="Proteomes" id="UP001066276">
    <property type="component" value="Chromosome 6"/>
</dbReference>
<proteinExistence type="predicted"/>
<evidence type="ECO:0000313" key="2">
    <source>
        <dbReference type="Proteomes" id="UP001066276"/>
    </source>
</evidence>
<accession>A0AAV7R212</accession>
<dbReference type="AlphaFoldDB" id="A0AAV7R212"/>
<dbReference type="EMBL" id="JANPWB010000010">
    <property type="protein sequence ID" value="KAJ1145712.1"/>
    <property type="molecule type" value="Genomic_DNA"/>
</dbReference>
<keyword evidence="2" id="KW-1185">Reference proteome</keyword>
<comment type="caution">
    <text evidence="1">The sequence shown here is derived from an EMBL/GenBank/DDBJ whole genome shotgun (WGS) entry which is preliminary data.</text>
</comment>
<organism evidence="1 2">
    <name type="scientific">Pleurodeles waltl</name>
    <name type="common">Iberian ribbed newt</name>
    <dbReference type="NCBI Taxonomy" id="8319"/>
    <lineage>
        <taxon>Eukaryota</taxon>
        <taxon>Metazoa</taxon>
        <taxon>Chordata</taxon>
        <taxon>Craniata</taxon>
        <taxon>Vertebrata</taxon>
        <taxon>Euteleostomi</taxon>
        <taxon>Amphibia</taxon>
        <taxon>Batrachia</taxon>
        <taxon>Caudata</taxon>
        <taxon>Salamandroidea</taxon>
        <taxon>Salamandridae</taxon>
        <taxon>Pleurodelinae</taxon>
        <taxon>Pleurodeles</taxon>
    </lineage>
</organism>
<protein>
    <submittedName>
        <fullName evidence="1">Uncharacterized protein</fullName>
    </submittedName>
</protein>
<name>A0AAV7R212_PLEWA</name>